<reference evidence="2" key="2">
    <citation type="journal article" date="2023" name="PLoS ONE">
        <title>Philodulcilactobacillus myokoensis gen. nov., sp. nov., a fructophilic, acidophilic, and agar-phobic lactic acid bacterium isolated from fermented vegetable extracts.</title>
        <authorList>
            <person name="Kouya T."/>
            <person name="Ishiyama Y."/>
            <person name="Ohashi S."/>
            <person name="Kumakubo R."/>
            <person name="Yamazaki T."/>
            <person name="Otaki T."/>
        </authorList>
    </citation>
    <scope>NUCLEOTIDE SEQUENCE</scope>
    <source>
        <strain evidence="2">WR16-4</strain>
    </source>
</reference>
<organism evidence="2 3">
    <name type="scientific">Philodulcilactobacillus myokoensis</name>
    <dbReference type="NCBI Taxonomy" id="2929573"/>
    <lineage>
        <taxon>Bacteria</taxon>
        <taxon>Bacillati</taxon>
        <taxon>Bacillota</taxon>
        <taxon>Bacilli</taxon>
        <taxon>Lactobacillales</taxon>
        <taxon>Lactobacillaceae</taxon>
        <taxon>Philodulcilactobacillus</taxon>
    </lineage>
</organism>
<proteinExistence type="predicted"/>
<feature type="domain" description="DUF4097" evidence="1">
    <location>
        <begin position="20"/>
        <end position="152"/>
    </location>
</feature>
<evidence type="ECO:0000313" key="2">
    <source>
        <dbReference type="EMBL" id="GLB47332.1"/>
    </source>
</evidence>
<dbReference type="Pfam" id="PF13349">
    <property type="entry name" value="DUF4097"/>
    <property type="match status" value="1"/>
</dbReference>
<keyword evidence="3" id="KW-1185">Reference proteome</keyword>
<dbReference type="RefSeq" id="WP_286136795.1">
    <property type="nucleotide sequence ID" value="NZ_BRPL01000002.1"/>
</dbReference>
<protein>
    <recommendedName>
        <fullName evidence="1">DUF4097 domain-containing protein</fullName>
    </recommendedName>
</protein>
<evidence type="ECO:0000259" key="1">
    <source>
        <dbReference type="Pfam" id="PF13349"/>
    </source>
</evidence>
<name>A0A9W6ETE6_9LACO</name>
<reference evidence="2" key="1">
    <citation type="submission" date="2022-07" db="EMBL/GenBank/DDBJ databases">
        <authorList>
            <person name="Kouya T."/>
            <person name="Ishiyama Y."/>
        </authorList>
    </citation>
    <scope>NUCLEOTIDE SEQUENCE</scope>
    <source>
        <strain evidence="2">WR16-4</strain>
    </source>
</reference>
<sequence>MLSTNRKTEETYQLKSDVLSIQIKTSSFNVKIKPGNSNQIKIIKNNSFRIKASFKEGHLKVVDHHPTRTGFFHPTFFDVNNNAIIITLKQNRLQDLYLNNAAGNVKLESLEINGGKITSNAGNIQIINSSIKNTKVSLDAGNVKIISSILGENDQVKNSAGINTFVSSKFVYGYSLSISIGVNRILSNEPNNYDSDLGTVITNSVGNNIIK</sequence>
<dbReference type="AlphaFoldDB" id="A0A9W6ETE6"/>
<evidence type="ECO:0000313" key="3">
    <source>
        <dbReference type="Proteomes" id="UP001144204"/>
    </source>
</evidence>
<comment type="caution">
    <text evidence="2">The sequence shown here is derived from an EMBL/GenBank/DDBJ whole genome shotgun (WGS) entry which is preliminary data.</text>
</comment>
<accession>A0A9W6ETE6</accession>
<gene>
    <name evidence="2" type="ORF">WR164_13110</name>
</gene>
<dbReference type="InterPro" id="IPR025164">
    <property type="entry name" value="Toastrack_DUF4097"/>
</dbReference>
<dbReference type="Proteomes" id="UP001144204">
    <property type="component" value="Unassembled WGS sequence"/>
</dbReference>
<dbReference type="EMBL" id="BRPL01000002">
    <property type="protein sequence ID" value="GLB47332.1"/>
    <property type="molecule type" value="Genomic_DNA"/>
</dbReference>